<reference evidence="1 2" key="2">
    <citation type="journal article" date="2012" name="J. Bacteriol.">
        <title>Complete genome sequences of Desulfosporosinus orientis DSM765T, Desulfosporosinus youngiae DSM17734T, Desulfosporosinus meridiei DSM13257T, and Desulfosporosinus acidiphilus DSM22704T.</title>
        <authorList>
            <person name="Pester M."/>
            <person name="Brambilla E."/>
            <person name="Alazard D."/>
            <person name="Rattei T."/>
            <person name="Weinmaier T."/>
            <person name="Han J."/>
            <person name="Lucas S."/>
            <person name="Lapidus A."/>
            <person name="Cheng J.F."/>
            <person name="Goodwin L."/>
            <person name="Pitluck S."/>
            <person name="Peters L."/>
            <person name="Ovchinnikova G."/>
            <person name="Teshima H."/>
            <person name="Detter J.C."/>
            <person name="Han C.S."/>
            <person name="Tapia R."/>
            <person name="Land M.L."/>
            <person name="Hauser L."/>
            <person name="Kyrpides N.C."/>
            <person name="Ivanova N.N."/>
            <person name="Pagani I."/>
            <person name="Huntmann M."/>
            <person name="Wei C.L."/>
            <person name="Davenport K.W."/>
            <person name="Daligault H."/>
            <person name="Chain P.S."/>
            <person name="Chen A."/>
            <person name="Mavromatis K."/>
            <person name="Markowitz V."/>
            <person name="Szeto E."/>
            <person name="Mikhailova N."/>
            <person name="Pati A."/>
            <person name="Wagner M."/>
            <person name="Woyke T."/>
            <person name="Ollivier B."/>
            <person name="Klenk H.P."/>
            <person name="Spring S."/>
            <person name="Loy A."/>
        </authorList>
    </citation>
    <scope>NUCLEOTIDE SEQUENCE [LARGE SCALE GENOMIC DNA]</scope>
    <source>
        <strain evidence="2">ATCC 19365 / DSM 765 / NCIMB 8382 / VKM B-1628</strain>
    </source>
</reference>
<dbReference type="Proteomes" id="UP000006346">
    <property type="component" value="Chromosome"/>
</dbReference>
<dbReference type="RefSeq" id="WP_014183002.1">
    <property type="nucleotide sequence ID" value="NC_016584.1"/>
</dbReference>
<protein>
    <submittedName>
        <fullName evidence="1">Putative RNA-binding protein</fullName>
    </submittedName>
</protein>
<keyword evidence="2" id="KW-1185">Reference proteome</keyword>
<organism evidence="1 2">
    <name type="scientific">Desulfosporosinus orientis (strain ATCC 19365 / DSM 765 / NCIMB 8382 / VKM B-1628 / Singapore I)</name>
    <name type="common">Desulfotomaculum orientis</name>
    <dbReference type="NCBI Taxonomy" id="768706"/>
    <lineage>
        <taxon>Bacteria</taxon>
        <taxon>Bacillati</taxon>
        <taxon>Bacillota</taxon>
        <taxon>Clostridia</taxon>
        <taxon>Eubacteriales</taxon>
        <taxon>Desulfitobacteriaceae</taxon>
        <taxon>Desulfosporosinus</taxon>
    </lineage>
</organism>
<dbReference type="Pfam" id="PF10133">
    <property type="entry name" value="CooT"/>
    <property type="match status" value="1"/>
</dbReference>
<dbReference type="OrthoDB" id="5422162at2"/>
<dbReference type="eggNOG" id="COG1532">
    <property type="taxonomic scope" value="Bacteria"/>
</dbReference>
<dbReference type="STRING" id="768706.Desor_0473"/>
<dbReference type="KEGG" id="dor:Desor_0473"/>
<dbReference type="PATRIC" id="fig|768706.3.peg.438"/>
<name>G7WA38_DESOD</name>
<reference evidence="2" key="1">
    <citation type="submission" date="2011-11" db="EMBL/GenBank/DDBJ databases">
        <title>Complete sequence of Desulfosporosinus orientis DSM 765.</title>
        <authorList>
            <person name="Lucas S."/>
            <person name="Han J."/>
            <person name="Lapidus A."/>
            <person name="Cheng J.-F."/>
            <person name="Goodwin L."/>
            <person name="Pitluck S."/>
            <person name="Peters L."/>
            <person name="Ovchinnikova G."/>
            <person name="Teshima H."/>
            <person name="Detter J.C."/>
            <person name="Han C."/>
            <person name="Tapia R."/>
            <person name="Land M."/>
            <person name="Hauser L."/>
            <person name="Kyrpides N."/>
            <person name="Ivanova N."/>
            <person name="Pagani I."/>
            <person name="Pester M."/>
            <person name="Spring S."/>
            <person name="Ollivier B."/>
            <person name="Rattei T."/>
            <person name="Klenk H.-P."/>
            <person name="Wagner M."/>
            <person name="Loy A."/>
            <person name="Woyke T."/>
        </authorList>
    </citation>
    <scope>NUCLEOTIDE SEQUENCE [LARGE SCALE GENOMIC DNA]</scope>
    <source>
        <strain evidence="2">ATCC 19365 / DSM 765 / NCIMB 8382 / VKM B-1628</strain>
    </source>
</reference>
<gene>
    <name evidence="1" type="ordered locus">Desor_0473</name>
</gene>
<accession>G7WA38</accession>
<dbReference type="EMBL" id="CP003108">
    <property type="protein sequence ID" value="AET66176.1"/>
    <property type="molecule type" value="Genomic_DNA"/>
</dbReference>
<evidence type="ECO:0000313" key="1">
    <source>
        <dbReference type="EMBL" id="AET66176.1"/>
    </source>
</evidence>
<dbReference type="InterPro" id="IPR019300">
    <property type="entry name" value="CooT"/>
</dbReference>
<sequence>MCEANAYLKEGENEVLFMESVDIIEPYENGLKLIDIFGMQKFIQARIKDMTLLNHRIVLEKTDNLL</sequence>
<evidence type="ECO:0000313" key="2">
    <source>
        <dbReference type="Proteomes" id="UP000006346"/>
    </source>
</evidence>
<proteinExistence type="predicted"/>
<dbReference type="AlphaFoldDB" id="G7WA38"/>
<dbReference type="HOGENOM" id="CLU_200895_0_0_9"/>